<proteinExistence type="predicted"/>
<keyword evidence="3" id="KW-1185">Reference proteome</keyword>
<evidence type="ECO:0000313" key="2">
    <source>
        <dbReference type="EMBL" id="KAF5916451.1"/>
    </source>
</evidence>
<gene>
    <name evidence="2" type="ORF">HPG69_006855</name>
</gene>
<feature type="region of interest" description="Disordered" evidence="1">
    <location>
        <begin position="82"/>
        <end position="105"/>
    </location>
</feature>
<evidence type="ECO:0000256" key="1">
    <source>
        <dbReference type="SAM" id="MobiDB-lite"/>
    </source>
</evidence>
<dbReference type="EMBL" id="JACDTQ010002713">
    <property type="protein sequence ID" value="KAF5916451.1"/>
    <property type="molecule type" value="Genomic_DNA"/>
</dbReference>
<comment type="caution">
    <text evidence="2">The sequence shown here is derived from an EMBL/GenBank/DDBJ whole genome shotgun (WGS) entry which is preliminary data.</text>
</comment>
<name>A0A7J7ELC5_DICBM</name>
<protein>
    <submittedName>
        <fullName evidence="2">Uncharacterized protein</fullName>
    </submittedName>
</protein>
<dbReference type="Proteomes" id="UP000551758">
    <property type="component" value="Unassembled WGS sequence"/>
</dbReference>
<reference evidence="2 3" key="1">
    <citation type="journal article" date="2020" name="Mol. Biol. Evol.">
        <title>Interspecific Gene Flow and the Evolution of Specialization in Black and White Rhinoceros.</title>
        <authorList>
            <person name="Moodley Y."/>
            <person name="Westbury M.V."/>
            <person name="Russo I.M."/>
            <person name="Gopalakrishnan S."/>
            <person name="Rakotoarivelo A."/>
            <person name="Olsen R.A."/>
            <person name="Prost S."/>
            <person name="Tunstall T."/>
            <person name="Ryder O.A."/>
            <person name="Dalen L."/>
            <person name="Bruford M.W."/>
        </authorList>
    </citation>
    <scope>NUCLEOTIDE SEQUENCE [LARGE SCALE GENOMIC DNA]</scope>
    <source>
        <strain evidence="2">SBR-YM</strain>
        <tissue evidence="2">Skin</tissue>
    </source>
</reference>
<accession>A0A7J7ELC5</accession>
<dbReference type="AlphaFoldDB" id="A0A7J7ELC5"/>
<evidence type="ECO:0000313" key="3">
    <source>
        <dbReference type="Proteomes" id="UP000551758"/>
    </source>
</evidence>
<organism evidence="2 3">
    <name type="scientific">Diceros bicornis minor</name>
    <name type="common">South-central black rhinoceros</name>
    <dbReference type="NCBI Taxonomy" id="77932"/>
    <lineage>
        <taxon>Eukaryota</taxon>
        <taxon>Metazoa</taxon>
        <taxon>Chordata</taxon>
        <taxon>Craniata</taxon>
        <taxon>Vertebrata</taxon>
        <taxon>Euteleostomi</taxon>
        <taxon>Mammalia</taxon>
        <taxon>Eutheria</taxon>
        <taxon>Laurasiatheria</taxon>
        <taxon>Perissodactyla</taxon>
        <taxon>Rhinocerotidae</taxon>
        <taxon>Diceros</taxon>
    </lineage>
</organism>
<sequence>MSRDMSTSTAYMELSSLRCPVPSVAAGVGPRTAEALTYPVPHLCCLWILHHKKQLWLELDPPASREGAAMASRTQPCITVQDTEGLRTTRGRSGPTDHRDQTQEQVQRRVGKGFLRDQEFPLQALSCPQGQFMICSPDSNFSSSQCSQQTRKPLDNGLSGWDQPTLKMLIQDTYRSSGAESLSGTTDTFISTACMELRSLRSEDTAVPRACYIVRGHANRGLPLLIKTSPALSLQIWRLDQPQESQVFQFGDQD</sequence>